<dbReference type="RefSeq" id="WP_246017462.1">
    <property type="nucleotide sequence ID" value="NZ_RBKT01000001.1"/>
</dbReference>
<name>A0A495JXK3_9ACTN</name>
<reference evidence="1 2" key="1">
    <citation type="submission" date="2018-10" db="EMBL/GenBank/DDBJ databases">
        <title>Sequencing the genomes of 1000 actinobacteria strains.</title>
        <authorList>
            <person name="Klenk H.-P."/>
        </authorList>
    </citation>
    <scope>NUCLEOTIDE SEQUENCE [LARGE SCALE GENOMIC DNA]</scope>
    <source>
        <strain evidence="1 2">DSM 45175</strain>
    </source>
</reference>
<protein>
    <submittedName>
        <fullName evidence="1">Nucleotidyltransferase AbiEii toxin of type IV toxin-antitoxin system</fullName>
    </submittedName>
</protein>
<dbReference type="InterPro" id="IPR014942">
    <property type="entry name" value="AbiEii"/>
</dbReference>
<sequence>MSTAHLGDFYREVARVALSVADRYGFVLGGGVAWAAHGLVSRPTEDVDLFADVDGAAGAAAAEVRNVLRAAGFDVRDEDPASDLASLFDGFDQDMKDFVVSRGGRQLRLTLGRLDRHRSPVVMDLGPVMHVQDLVASKTVALITRREVRDYIDIAAALDVYRIDELLALAHGYDPALDPDDVRAAGHYLDRLPDQRFARYGLTTDEVRVVHQRLAEWPR</sequence>
<proteinExistence type="predicted"/>
<keyword evidence="2" id="KW-1185">Reference proteome</keyword>
<comment type="caution">
    <text evidence="1">The sequence shown here is derived from an EMBL/GenBank/DDBJ whole genome shotgun (WGS) entry which is preliminary data.</text>
</comment>
<gene>
    <name evidence="1" type="ORF">BDK92_7736</name>
</gene>
<dbReference type="GO" id="GO:0016740">
    <property type="term" value="F:transferase activity"/>
    <property type="evidence" value="ECO:0007669"/>
    <property type="project" value="UniProtKB-KW"/>
</dbReference>
<keyword evidence="1" id="KW-0808">Transferase</keyword>
<dbReference type="Proteomes" id="UP000277671">
    <property type="component" value="Unassembled WGS sequence"/>
</dbReference>
<dbReference type="EMBL" id="RBKT01000001">
    <property type="protein sequence ID" value="RKR93215.1"/>
    <property type="molecule type" value="Genomic_DNA"/>
</dbReference>
<evidence type="ECO:0000313" key="1">
    <source>
        <dbReference type="EMBL" id="RKR93215.1"/>
    </source>
</evidence>
<dbReference type="AlphaFoldDB" id="A0A495JXK3"/>
<evidence type="ECO:0000313" key="2">
    <source>
        <dbReference type="Proteomes" id="UP000277671"/>
    </source>
</evidence>
<accession>A0A495JXK3</accession>
<organism evidence="1 2">
    <name type="scientific">Micromonospora pisi</name>
    <dbReference type="NCBI Taxonomy" id="589240"/>
    <lineage>
        <taxon>Bacteria</taxon>
        <taxon>Bacillati</taxon>
        <taxon>Actinomycetota</taxon>
        <taxon>Actinomycetes</taxon>
        <taxon>Micromonosporales</taxon>
        <taxon>Micromonosporaceae</taxon>
        <taxon>Micromonospora</taxon>
    </lineage>
</organism>
<dbReference type="Pfam" id="PF08843">
    <property type="entry name" value="AbiEii"/>
    <property type="match status" value="1"/>
</dbReference>